<dbReference type="InterPro" id="IPR016181">
    <property type="entry name" value="Acyl_CoA_acyltransferase"/>
</dbReference>
<dbReference type="EMBL" id="AZEU01000097">
    <property type="protein sequence ID" value="KRL47571.1"/>
    <property type="molecule type" value="Genomic_DNA"/>
</dbReference>
<keyword evidence="2" id="KW-0012">Acyltransferase</keyword>
<keyword evidence="1 4" id="KW-0808">Transferase</keyword>
<sequence length="146" mass="16424">MKLIVEKQRDLALVTKLVAIWQRSVKATHTFLSTSEITEIREFVPQALNQVPILVVAFDGSQPVGFMGIAEHKLEMLFLDPTVRGQGLGQQLVEYGFDHYAIDEVVVNEQNPAAVGFYQHLGFEIVARSPIDEQGQPYPILRMHHA</sequence>
<evidence type="ECO:0000256" key="2">
    <source>
        <dbReference type="ARBA" id="ARBA00023315"/>
    </source>
</evidence>
<comment type="caution">
    <text evidence="4">The sequence shown here is derived from an EMBL/GenBank/DDBJ whole genome shotgun (WGS) entry which is preliminary data.</text>
</comment>
<dbReference type="NCBIfam" id="NF007807">
    <property type="entry name" value="PRK10514.1"/>
    <property type="match status" value="1"/>
</dbReference>
<feature type="domain" description="N-acetyltransferase" evidence="3">
    <location>
        <begin position="1"/>
        <end position="146"/>
    </location>
</feature>
<evidence type="ECO:0000313" key="4">
    <source>
        <dbReference type="EMBL" id="KRL47571.1"/>
    </source>
</evidence>
<dbReference type="InterPro" id="IPR000182">
    <property type="entry name" value="GNAT_dom"/>
</dbReference>
<dbReference type="Proteomes" id="UP000051790">
    <property type="component" value="Unassembled WGS sequence"/>
</dbReference>
<name>A0A0R1R2Q1_9LACO</name>
<dbReference type="Gene3D" id="3.40.630.30">
    <property type="match status" value="1"/>
</dbReference>
<dbReference type="Pfam" id="PF13673">
    <property type="entry name" value="Acetyltransf_10"/>
    <property type="match status" value="1"/>
</dbReference>
<proteinExistence type="predicted"/>
<organism evidence="4 5">
    <name type="scientific">Lacticaseibacillus manihotivorans DSM 13343 = JCM 12514</name>
    <dbReference type="NCBI Taxonomy" id="1423769"/>
    <lineage>
        <taxon>Bacteria</taxon>
        <taxon>Bacillati</taxon>
        <taxon>Bacillota</taxon>
        <taxon>Bacilli</taxon>
        <taxon>Lactobacillales</taxon>
        <taxon>Lactobacillaceae</taxon>
        <taxon>Lacticaseibacillus</taxon>
    </lineage>
</organism>
<dbReference type="PANTHER" id="PTHR43800:SF1">
    <property type="entry name" value="PEPTIDYL-LYSINE N-ACETYLTRANSFERASE YJAB"/>
    <property type="match status" value="1"/>
</dbReference>
<reference evidence="4 5" key="1">
    <citation type="journal article" date="2015" name="Genome Announc.">
        <title>Expanding the biotechnology potential of lactobacilli through comparative genomics of 213 strains and associated genera.</title>
        <authorList>
            <person name="Sun Z."/>
            <person name="Harris H.M."/>
            <person name="McCann A."/>
            <person name="Guo C."/>
            <person name="Argimon S."/>
            <person name="Zhang W."/>
            <person name="Yang X."/>
            <person name="Jeffery I.B."/>
            <person name="Cooney J.C."/>
            <person name="Kagawa T.F."/>
            <person name="Liu W."/>
            <person name="Song Y."/>
            <person name="Salvetti E."/>
            <person name="Wrobel A."/>
            <person name="Rasinkangas P."/>
            <person name="Parkhill J."/>
            <person name="Rea M.C."/>
            <person name="O'Sullivan O."/>
            <person name="Ritari J."/>
            <person name="Douillard F.P."/>
            <person name="Paul Ross R."/>
            <person name="Yang R."/>
            <person name="Briner A.E."/>
            <person name="Felis G.E."/>
            <person name="de Vos W.M."/>
            <person name="Barrangou R."/>
            <person name="Klaenhammer T.R."/>
            <person name="Caufield P.W."/>
            <person name="Cui Y."/>
            <person name="Zhang H."/>
            <person name="O'Toole P.W."/>
        </authorList>
    </citation>
    <scope>NUCLEOTIDE SEQUENCE [LARGE SCALE GENOMIC DNA]</scope>
    <source>
        <strain evidence="4 5">DSM 13343</strain>
    </source>
</reference>
<dbReference type="SUPFAM" id="SSF55729">
    <property type="entry name" value="Acyl-CoA N-acyltransferases (Nat)"/>
    <property type="match status" value="1"/>
</dbReference>
<evidence type="ECO:0000313" key="5">
    <source>
        <dbReference type="Proteomes" id="UP000051790"/>
    </source>
</evidence>
<dbReference type="GO" id="GO:0016747">
    <property type="term" value="F:acyltransferase activity, transferring groups other than amino-acyl groups"/>
    <property type="evidence" value="ECO:0007669"/>
    <property type="project" value="InterPro"/>
</dbReference>
<dbReference type="RefSeq" id="WP_056962903.1">
    <property type="nucleotide sequence ID" value="NZ_AZEU01000097.1"/>
</dbReference>
<dbReference type="OrthoDB" id="9789605at2"/>
<accession>A0A0R1R2Q1</accession>
<dbReference type="CDD" id="cd04301">
    <property type="entry name" value="NAT_SF"/>
    <property type="match status" value="1"/>
</dbReference>
<dbReference type="AlphaFoldDB" id="A0A0R1R2Q1"/>
<dbReference type="PANTHER" id="PTHR43800">
    <property type="entry name" value="PEPTIDYL-LYSINE N-ACETYLTRANSFERASE YJAB"/>
    <property type="match status" value="1"/>
</dbReference>
<keyword evidence="5" id="KW-1185">Reference proteome</keyword>
<evidence type="ECO:0000259" key="3">
    <source>
        <dbReference type="PROSITE" id="PS51186"/>
    </source>
</evidence>
<dbReference type="PROSITE" id="PS51186">
    <property type="entry name" value="GNAT"/>
    <property type="match status" value="1"/>
</dbReference>
<protein>
    <submittedName>
        <fullName evidence="4">Acetyltransferase</fullName>
    </submittedName>
</protein>
<evidence type="ECO:0000256" key="1">
    <source>
        <dbReference type="ARBA" id="ARBA00022679"/>
    </source>
</evidence>
<dbReference type="PATRIC" id="fig|1423769.4.peg.254"/>
<gene>
    <name evidence="4" type="ORF">FD01_GL000234</name>
</gene>